<dbReference type="Proteomes" id="UP001519287">
    <property type="component" value="Unassembled WGS sequence"/>
</dbReference>
<accession>A0ABS4J7I7</accession>
<keyword evidence="2" id="KW-1185">Reference proteome</keyword>
<name>A0ABS4J7I7_9BACL</name>
<sequence>MELMSYLEAAVQFQKTAFDSVEITDLEKELSTWSGEITRYFRDAEACEVCYSIGDLLFDHSVYVVGTVQAKALHAVAKKDESLGIESEAKSFIDTDKIFSQEEKAQAALLGFKKYVD</sequence>
<proteinExistence type="predicted"/>
<protein>
    <submittedName>
        <fullName evidence="1">Uncharacterized protein</fullName>
    </submittedName>
</protein>
<comment type="caution">
    <text evidence="1">The sequence shown here is derived from an EMBL/GenBank/DDBJ whole genome shotgun (WGS) entry which is preliminary data.</text>
</comment>
<reference evidence="1 2" key="1">
    <citation type="submission" date="2021-03" db="EMBL/GenBank/DDBJ databases">
        <title>Genomic Encyclopedia of Type Strains, Phase IV (KMG-IV): sequencing the most valuable type-strain genomes for metagenomic binning, comparative biology and taxonomic classification.</title>
        <authorList>
            <person name="Goeker M."/>
        </authorList>
    </citation>
    <scope>NUCLEOTIDE SEQUENCE [LARGE SCALE GENOMIC DNA]</scope>
    <source>
        <strain evidence="1 2">DSM 26048</strain>
    </source>
</reference>
<evidence type="ECO:0000313" key="1">
    <source>
        <dbReference type="EMBL" id="MBP1995206.1"/>
    </source>
</evidence>
<organism evidence="1 2">
    <name type="scientific">Paenibacillus eucommiae</name>
    <dbReference type="NCBI Taxonomy" id="1355755"/>
    <lineage>
        <taxon>Bacteria</taxon>
        <taxon>Bacillati</taxon>
        <taxon>Bacillota</taxon>
        <taxon>Bacilli</taxon>
        <taxon>Bacillales</taxon>
        <taxon>Paenibacillaceae</taxon>
        <taxon>Paenibacillus</taxon>
    </lineage>
</organism>
<gene>
    <name evidence="1" type="ORF">J2Z66_006848</name>
</gene>
<dbReference type="EMBL" id="JAGGLB010000032">
    <property type="protein sequence ID" value="MBP1995206.1"/>
    <property type="molecule type" value="Genomic_DNA"/>
</dbReference>
<dbReference type="RefSeq" id="WP_209977022.1">
    <property type="nucleotide sequence ID" value="NZ_JAGGLB010000032.1"/>
</dbReference>
<evidence type="ECO:0000313" key="2">
    <source>
        <dbReference type="Proteomes" id="UP001519287"/>
    </source>
</evidence>